<dbReference type="AlphaFoldDB" id="A0A7G8P6N7"/>
<evidence type="ECO:0000313" key="1">
    <source>
        <dbReference type="EMBL" id="QNJ90003.1"/>
    </source>
</evidence>
<reference evidence="1 2" key="1">
    <citation type="submission" date="2020-07" db="EMBL/GenBank/DDBJ databases">
        <title>Draft genome sequence of four isobutane-metabolizing strains capable of cometabolically degrading diverse ether contaminants.</title>
        <authorList>
            <person name="Chen W."/>
            <person name="Faulkner N."/>
            <person name="Smith C."/>
            <person name="Hyman M."/>
        </authorList>
    </citation>
    <scope>NUCLEOTIDE SEQUENCE [LARGE SCALE GENOMIC DNA]</scope>
    <source>
        <strain evidence="1 2">2A</strain>
        <plasmid evidence="1 2">unnamed2</plasmid>
    </source>
</reference>
<dbReference type="RefSeq" id="WP_014211251.1">
    <property type="nucleotide sequence ID" value="NZ_CP059893.1"/>
</dbReference>
<dbReference type="Proteomes" id="UP000515498">
    <property type="component" value="Plasmid unnamed2"/>
</dbReference>
<evidence type="ECO:0000313" key="2">
    <source>
        <dbReference type="Proteomes" id="UP000515498"/>
    </source>
</evidence>
<dbReference type="KEGG" id="mflu:HZU40_00675"/>
<geneLocation type="plasmid" evidence="1 2">
    <name>unnamed2</name>
</geneLocation>
<organism evidence="1 2">
    <name type="scientific">Mycolicibacterium fluoranthenivorans</name>
    <dbReference type="NCBI Taxonomy" id="258505"/>
    <lineage>
        <taxon>Bacteria</taxon>
        <taxon>Bacillati</taxon>
        <taxon>Actinomycetota</taxon>
        <taxon>Actinomycetes</taxon>
        <taxon>Mycobacteriales</taxon>
        <taxon>Mycobacteriaceae</taxon>
        <taxon>Mycolicibacterium</taxon>
    </lineage>
</organism>
<protein>
    <submittedName>
        <fullName evidence="1">Uncharacterized protein</fullName>
    </submittedName>
</protein>
<sequence length="66" mass="7128">MIIKRAADVAVGDRLDGGLAVHRVEQVTLPDEGNGLPEREAVFLTFGPSRLRLWFGGPDSPVEVEA</sequence>
<proteinExistence type="predicted"/>
<name>A0A7G8P6N7_9MYCO</name>
<dbReference type="EMBL" id="CP059893">
    <property type="protein sequence ID" value="QNJ90003.1"/>
    <property type="molecule type" value="Genomic_DNA"/>
</dbReference>
<keyword evidence="1" id="KW-0614">Plasmid</keyword>
<gene>
    <name evidence="1" type="ORF">HZU40_00675</name>
</gene>
<accession>A0A7G8P6N7</accession>